<sequence length="224" mass="24769">MSIMNNLVKALSAFEFVGVFSVLKFPVVIHSVPGSGKSSLIRELISEDENFIAFTAGVPDSPNLTGRYIKPYSPGCAVPGKVNILDEYLSVQDFSGFDVLFSDPYQNISIPKEAHFIKSKTCRFGVNTCKYLSSFGFEVSSDGLDKVIVGSPFTLDVEGVLICFGKEAVDLAVAHNSEFKLPCEVRGSTFNVVTLLKSRDPTPEDRHWFYIAATRHREKLIIMQ</sequence>
<organism evidence="2">
    <name type="scientific">Grapevine rupestris stem pitting-associated virus 2</name>
    <dbReference type="NCBI Taxonomy" id="2893791"/>
    <lineage>
        <taxon>Viruses</taxon>
        <taxon>Riboviria</taxon>
        <taxon>Orthornavirae</taxon>
        <taxon>Kitrinoviricota</taxon>
        <taxon>Alsuviricetes</taxon>
        <taxon>Tymovirales</taxon>
        <taxon>Betaflexiviridae</taxon>
        <taxon>Quinvirinae</taxon>
        <taxon>Foveavirus</taxon>
        <taxon>Foveavirus rupestris</taxon>
        <taxon>Grapevine rupestris stem pitting-associated virus</taxon>
    </lineage>
</organism>
<dbReference type="PROSITE" id="PS51657">
    <property type="entry name" value="PSRV_HELICASE"/>
    <property type="match status" value="1"/>
</dbReference>
<accession>A0A8K1YTJ3</accession>
<dbReference type="InterPro" id="IPR027351">
    <property type="entry name" value="(+)RNA_virus_helicase_core_dom"/>
</dbReference>
<evidence type="ECO:0000259" key="1">
    <source>
        <dbReference type="PROSITE" id="PS51657"/>
    </source>
</evidence>
<protein>
    <submittedName>
        <fullName evidence="2">TGB protein 1</fullName>
    </submittedName>
</protein>
<feature type="domain" description="(+)RNA virus helicase C-terminal" evidence="1">
    <location>
        <begin position="1"/>
        <end position="224"/>
    </location>
</feature>
<dbReference type="EMBL" id="MW246590">
    <property type="protein sequence ID" value="UEP57924.1"/>
    <property type="molecule type" value="Genomic_RNA"/>
</dbReference>
<proteinExistence type="predicted"/>
<dbReference type="Pfam" id="PF01443">
    <property type="entry name" value="Viral_helicase1"/>
    <property type="match status" value="1"/>
</dbReference>
<evidence type="ECO:0000313" key="2">
    <source>
        <dbReference type="EMBL" id="UEP57924.1"/>
    </source>
</evidence>
<name>A0A8K1YTJ3_9VIRU</name>
<dbReference type="GO" id="GO:0005524">
    <property type="term" value="F:ATP binding"/>
    <property type="evidence" value="ECO:0007669"/>
    <property type="project" value="InterPro"/>
</dbReference>
<reference evidence="2" key="1">
    <citation type="journal article" date="2022" name="Plant Dis.">
        <title>Cultivated and Wild Grapevines in Tennessee Possess Overlapping but Distinct Virus Populations.</title>
        <authorList>
            <person name="Hu R."/>
            <person name="Dias N.P."/>
            <person name="Soltani N."/>
            <person name="Vargas-Asencio J."/>
            <person name="Hensley D.D."/>
            <person name="Perry K.L."/>
            <person name="Domier L.L."/>
            <person name="Hajimorad M.R."/>
        </authorList>
    </citation>
    <scope>NUCLEOTIDE SEQUENCE</scope>
    <source>
        <strain evidence="2">Volunteer-TN1</strain>
    </source>
</reference>